<feature type="region of interest" description="Disordered" evidence="1">
    <location>
        <begin position="1"/>
        <end position="236"/>
    </location>
</feature>
<sequence length="236" mass="25716">MAGDLTNSISSQSDATTVIEKSQRHSIDDDFVEITHEDLQSQEQNLFSSDEDIRQHQTASSSHDKRRLSAPTHDQPTRRIKTPSSSSSSSSSFSSTSRSVIYSQQHSISSYPQQRILQAETDLASFRQQPQTQSATDLPFLPPFVNANPVRSRHQSSASVSSSPSVSQTELSTSQPKKKTHSHPGSLGGHHQSPRSTLPKEGVTSSPLTSMSSHSSSSSHHSDDCYCADPSTSQQH</sequence>
<evidence type="ECO:0000313" key="2">
    <source>
        <dbReference type="EMBL" id="CAF1680547.1"/>
    </source>
</evidence>
<comment type="caution">
    <text evidence="2">The sequence shown here is derived from an EMBL/GenBank/DDBJ whole genome shotgun (WGS) entry which is preliminary data.</text>
</comment>
<protein>
    <submittedName>
        <fullName evidence="2">Uncharacterized protein</fullName>
    </submittedName>
</protein>
<feature type="compositionally biased region" description="Low complexity" evidence="1">
    <location>
        <begin position="155"/>
        <end position="174"/>
    </location>
</feature>
<name>A0A816GVT9_ADIRI</name>
<accession>A0A816GVT9</accession>
<evidence type="ECO:0000256" key="1">
    <source>
        <dbReference type="SAM" id="MobiDB-lite"/>
    </source>
</evidence>
<feature type="compositionally biased region" description="Low complexity" evidence="1">
    <location>
        <begin position="84"/>
        <end position="99"/>
    </location>
</feature>
<feature type="compositionally biased region" description="Polar residues" evidence="1">
    <location>
        <begin position="1"/>
        <end position="20"/>
    </location>
</feature>
<dbReference type="Proteomes" id="UP000663828">
    <property type="component" value="Unassembled WGS sequence"/>
</dbReference>
<feature type="compositionally biased region" description="Basic and acidic residues" evidence="1">
    <location>
        <begin position="21"/>
        <end position="39"/>
    </location>
</feature>
<evidence type="ECO:0000313" key="3">
    <source>
        <dbReference type="Proteomes" id="UP000663828"/>
    </source>
</evidence>
<proteinExistence type="predicted"/>
<keyword evidence="3" id="KW-1185">Reference proteome</keyword>
<feature type="compositionally biased region" description="Low complexity" evidence="1">
    <location>
        <begin position="205"/>
        <end position="219"/>
    </location>
</feature>
<reference evidence="2" key="1">
    <citation type="submission" date="2021-02" db="EMBL/GenBank/DDBJ databases">
        <authorList>
            <person name="Nowell W R."/>
        </authorList>
    </citation>
    <scope>NUCLEOTIDE SEQUENCE</scope>
</reference>
<feature type="compositionally biased region" description="Polar residues" evidence="1">
    <location>
        <begin position="100"/>
        <end position="116"/>
    </location>
</feature>
<feature type="compositionally biased region" description="Polar residues" evidence="1">
    <location>
        <begin position="126"/>
        <end position="136"/>
    </location>
</feature>
<organism evidence="2 3">
    <name type="scientific">Adineta ricciae</name>
    <name type="common">Rotifer</name>
    <dbReference type="NCBI Taxonomy" id="249248"/>
    <lineage>
        <taxon>Eukaryota</taxon>
        <taxon>Metazoa</taxon>
        <taxon>Spiralia</taxon>
        <taxon>Gnathifera</taxon>
        <taxon>Rotifera</taxon>
        <taxon>Eurotatoria</taxon>
        <taxon>Bdelloidea</taxon>
        <taxon>Adinetida</taxon>
        <taxon>Adinetidae</taxon>
        <taxon>Adineta</taxon>
    </lineage>
</organism>
<gene>
    <name evidence="2" type="ORF">XAT740_LOCUS60470</name>
</gene>
<dbReference type="EMBL" id="CAJNOR010014950">
    <property type="protein sequence ID" value="CAF1680547.1"/>
    <property type="molecule type" value="Genomic_DNA"/>
</dbReference>
<dbReference type="AlphaFoldDB" id="A0A816GVT9"/>